<gene>
    <name evidence="3" type="ORF">DFH94DRAFT_690107</name>
</gene>
<dbReference type="PANTHER" id="PTHR36223">
    <property type="entry name" value="BETA-LACTAMASE-TYPE TRANSPEPTIDASE FOLD DOMAIN CONTAINING PROTEIN"/>
    <property type="match status" value="1"/>
</dbReference>
<evidence type="ECO:0000259" key="2">
    <source>
        <dbReference type="Pfam" id="PF25534"/>
    </source>
</evidence>
<dbReference type="InterPro" id="IPR057678">
    <property type="entry name" value="DUF7918"/>
</dbReference>
<comment type="caution">
    <text evidence="3">The sequence shown here is derived from an EMBL/GenBank/DDBJ whole genome shotgun (WGS) entry which is preliminary data.</text>
</comment>
<evidence type="ECO:0000313" key="4">
    <source>
        <dbReference type="Proteomes" id="UP000759537"/>
    </source>
</evidence>
<dbReference type="AlphaFoldDB" id="A0A9P5N0V4"/>
<reference evidence="3" key="2">
    <citation type="journal article" date="2020" name="Nat. Commun.">
        <title>Large-scale genome sequencing of mycorrhizal fungi provides insights into the early evolution of symbiotic traits.</title>
        <authorList>
            <person name="Miyauchi S."/>
            <person name="Kiss E."/>
            <person name="Kuo A."/>
            <person name="Drula E."/>
            <person name="Kohler A."/>
            <person name="Sanchez-Garcia M."/>
            <person name="Morin E."/>
            <person name="Andreopoulos B."/>
            <person name="Barry K.W."/>
            <person name="Bonito G."/>
            <person name="Buee M."/>
            <person name="Carver A."/>
            <person name="Chen C."/>
            <person name="Cichocki N."/>
            <person name="Clum A."/>
            <person name="Culley D."/>
            <person name="Crous P.W."/>
            <person name="Fauchery L."/>
            <person name="Girlanda M."/>
            <person name="Hayes R.D."/>
            <person name="Keri Z."/>
            <person name="LaButti K."/>
            <person name="Lipzen A."/>
            <person name="Lombard V."/>
            <person name="Magnuson J."/>
            <person name="Maillard F."/>
            <person name="Murat C."/>
            <person name="Nolan M."/>
            <person name="Ohm R.A."/>
            <person name="Pangilinan J."/>
            <person name="Pereira M.F."/>
            <person name="Perotto S."/>
            <person name="Peter M."/>
            <person name="Pfister S."/>
            <person name="Riley R."/>
            <person name="Sitrit Y."/>
            <person name="Stielow J.B."/>
            <person name="Szollosi G."/>
            <person name="Zifcakova L."/>
            <person name="Stursova M."/>
            <person name="Spatafora J.W."/>
            <person name="Tedersoo L."/>
            <person name="Vaario L.M."/>
            <person name="Yamada A."/>
            <person name="Yan M."/>
            <person name="Wang P."/>
            <person name="Xu J."/>
            <person name="Bruns T."/>
            <person name="Baldrian P."/>
            <person name="Vilgalys R."/>
            <person name="Dunand C."/>
            <person name="Henrissat B."/>
            <person name="Grigoriev I.V."/>
            <person name="Hibbett D."/>
            <person name="Nagy L.G."/>
            <person name="Martin F.M."/>
        </authorList>
    </citation>
    <scope>NUCLEOTIDE SEQUENCE</scope>
    <source>
        <strain evidence="3">Prilba</strain>
    </source>
</reference>
<keyword evidence="4" id="KW-1185">Reference proteome</keyword>
<feature type="domain" description="DUF7918" evidence="2">
    <location>
        <begin position="10"/>
        <end position="202"/>
    </location>
</feature>
<dbReference type="PANTHER" id="PTHR36223:SF1">
    <property type="entry name" value="TRANSCRIPTION ELONGATION FACTOR EAF N-TERMINAL DOMAIN-CONTAINING PROTEIN"/>
    <property type="match status" value="1"/>
</dbReference>
<feature type="region of interest" description="Disordered" evidence="1">
    <location>
        <begin position="208"/>
        <end position="249"/>
    </location>
</feature>
<feature type="compositionally biased region" description="Basic and acidic residues" evidence="1">
    <location>
        <begin position="217"/>
        <end position="227"/>
    </location>
</feature>
<organism evidence="3 4">
    <name type="scientific">Russula ochroleuca</name>
    <dbReference type="NCBI Taxonomy" id="152965"/>
    <lineage>
        <taxon>Eukaryota</taxon>
        <taxon>Fungi</taxon>
        <taxon>Dikarya</taxon>
        <taxon>Basidiomycota</taxon>
        <taxon>Agaricomycotina</taxon>
        <taxon>Agaricomycetes</taxon>
        <taxon>Russulales</taxon>
        <taxon>Russulaceae</taxon>
        <taxon>Russula</taxon>
    </lineage>
</organism>
<dbReference type="OrthoDB" id="3364132at2759"/>
<dbReference type="Pfam" id="PF25534">
    <property type="entry name" value="DUF7918"/>
    <property type="match status" value="1"/>
</dbReference>
<protein>
    <recommendedName>
        <fullName evidence="2">DUF7918 domain-containing protein</fullName>
    </recommendedName>
</protein>
<evidence type="ECO:0000313" key="3">
    <source>
        <dbReference type="EMBL" id="KAF8483632.1"/>
    </source>
</evidence>
<accession>A0A9P5N0V4</accession>
<evidence type="ECO:0000256" key="1">
    <source>
        <dbReference type="SAM" id="MobiDB-lite"/>
    </source>
</evidence>
<dbReference type="Proteomes" id="UP000759537">
    <property type="component" value="Unassembled WGS sequence"/>
</dbReference>
<dbReference type="EMBL" id="WHVB01000004">
    <property type="protein sequence ID" value="KAF8483632.1"/>
    <property type="molecule type" value="Genomic_DNA"/>
</dbReference>
<proteinExistence type="predicted"/>
<reference evidence="3" key="1">
    <citation type="submission" date="2019-10" db="EMBL/GenBank/DDBJ databases">
        <authorList>
            <consortium name="DOE Joint Genome Institute"/>
            <person name="Kuo A."/>
            <person name="Miyauchi S."/>
            <person name="Kiss E."/>
            <person name="Drula E."/>
            <person name="Kohler A."/>
            <person name="Sanchez-Garcia M."/>
            <person name="Andreopoulos B."/>
            <person name="Barry K.W."/>
            <person name="Bonito G."/>
            <person name="Buee M."/>
            <person name="Carver A."/>
            <person name="Chen C."/>
            <person name="Cichocki N."/>
            <person name="Clum A."/>
            <person name="Culley D."/>
            <person name="Crous P.W."/>
            <person name="Fauchery L."/>
            <person name="Girlanda M."/>
            <person name="Hayes R."/>
            <person name="Keri Z."/>
            <person name="LaButti K."/>
            <person name="Lipzen A."/>
            <person name="Lombard V."/>
            <person name="Magnuson J."/>
            <person name="Maillard F."/>
            <person name="Morin E."/>
            <person name="Murat C."/>
            <person name="Nolan M."/>
            <person name="Ohm R."/>
            <person name="Pangilinan J."/>
            <person name="Pereira M."/>
            <person name="Perotto S."/>
            <person name="Peter M."/>
            <person name="Riley R."/>
            <person name="Sitrit Y."/>
            <person name="Stielow B."/>
            <person name="Szollosi G."/>
            <person name="Zifcakova L."/>
            <person name="Stursova M."/>
            <person name="Spatafora J.W."/>
            <person name="Tedersoo L."/>
            <person name="Vaario L.-M."/>
            <person name="Yamada A."/>
            <person name="Yan M."/>
            <person name="Wang P."/>
            <person name="Xu J."/>
            <person name="Bruns T."/>
            <person name="Baldrian P."/>
            <person name="Vilgalys R."/>
            <person name="Henrissat B."/>
            <person name="Grigoriev I.V."/>
            <person name="Hibbett D."/>
            <person name="Nagy L.G."/>
            <person name="Martin F.M."/>
        </authorList>
    </citation>
    <scope>NUCLEOTIDE SEQUENCE</scope>
    <source>
        <strain evidence="3">Prilba</strain>
    </source>
</reference>
<name>A0A9P5N0V4_9AGAM</name>
<sequence length="300" mass="33087">MPFNLLPLNFAIICEGNELETYDVVQEGPNSTRAFVASEAGKQFHITFRNDMFDMDIVVNMYIDGERIYHGYLRAGLVGQVLGVRKTSTSVLPFKFQELELVDLEYAPVVPEMGTIELRAFRCQALRTVQYQGIPGYGLHEGRVSERSKKAGWHHVSTADEIASAGPTCSVYADYFDPQDSPYVNLKVFYRPRELLMAQGVITGHNVGARNSGEYDINNRKRAREDGSAGPSKRPSGSTVKKEEISANARQQRIQALQAELNSLTAGPSGSSVKRELRSPSPIVVGQAAGEVVDLTLDDD</sequence>